<dbReference type="InterPro" id="IPR036412">
    <property type="entry name" value="HAD-like_sf"/>
</dbReference>
<dbReference type="Gene3D" id="3.40.50.1000">
    <property type="entry name" value="HAD superfamily/HAD-like"/>
    <property type="match status" value="1"/>
</dbReference>
<gene>
    <name evidence="1" type="ORF">MM415B02099_0005</name>
</gene>
<sequence length="93" mass="11207">MIYAIDLDGTLCYEMKDWKDYKIAPPIYPNINKSNKLFNEGHIIVIYTARPITDIYVTRSWLKKHSVKYHKLIMDKFRADWYIDNNSMKMEDL</sequence>
<dbReference type="AlphaFoldDB" id="A0A6M3KX66"/>
<proteinExistence type="predicted"/>
<evidence type="ECO:0000313" key="1">
    <source>
        <dbReference type="EMBL" id="QJA86282.1"/>
    </source>
</evidence>
<name>A0A6M3KX66_9ZZZZ</name>
<dbReference type="SUPFAM" id="SSF56784">
    <property type="entry name" value="HAD-like"/>
    <property type="match status" value="1"/>
</dbReference>
<accession>A0A6M3KX66</accession>
<dbReference type="InterPro" id="IPR023214">
    <property type="entry name" value="HAD_sf"/>
</dbReference>
<organism evidence="1">
    <name type="scientific">viral metagenome</name>
    <dbReference type="NCBI Taxonomy" id="1070528"/>
    <lineage>
        <taxon>unclassified sequences</taxon>
        <taxon>metagenomes</taxon>
        <taxon>organismal metagenomes</taxon>
    </lineage>
</organism>
<reference evidence="1" key="1">
    <citation type="submission" date="2020-03" db="EMBL/GenBank/DDBJ databases">
        <title>The deep terrestrial virosphere.</title>
        <authorList>
            <person name="Holmfeldt K."/>
            <person name="Nilsson E."/>
            <person name="Simone D."/>
            <person name="Lopez-Fernandez M."/>
            <person name="Wu X."/>
            <person name="de Brujin I."/>
            <person name="Lundin D."/>
            <person name="Andersson A."/>
            <person name="Bertilsson S."/>
            <person name="Dopson M."/>
        </authorList>
    </citation>
    <scope>NUCLEOTIDE SEQUENCE</scope>
    <source>
        <strain evidence="1">MM415B02099</strain>
    </source>
</reference>
<protein>
    <recommendedName>
        <fullName evidence="2">FCP1 homology domain-containing protein</fullName>
    </recommendedName>
</protein>
<evidence type="ECO:0008006" key="2">
    <source>
        <dbReference type="Google" id="ProtNLM"/>
    </source>
</evidence>
<dbReference type="EMBL" id="MT142627">
    <property type="protein sequence ID" value="QJA86282.1"/>
    <property type="molecule type" value="Genomic_DNA"/>
</dbReference>